<organism evidence="1 2">
    <name type="scientific">Streptomyces pseudovenezuelae</name>
    <dbReference type="NCBI Taxonomy" id="67350"/>
    <lineage>
        <taxon>Bacteria</taxon>
        <taxon>Bacillati</taxon>
        <taxon>Actinomycetota</taxon>
        <taxon>Actinomycetes</taxon>
        <taxon>Kitasatosporales</taxon>
        <taxon>Streptomycetaceae</taxon>
        <taxon>Streptomyces</taxon>
        <taxon>Streptomyces aurantiacus group</taxon>
    </lineage>
</organism>
<reference evidence="1 2" key="1">
    <citation type="submission" date="2023-04" db="EMBL/GenBank/DDBJ databases">
        <title>Forest soil microbial communities from Buena Vista Peninsula, Colon Province, Panama.</title>
        <authorList>
            <person name="Bouskill N."/>
        </authorList>
    </citation>
    <scope>NUCLEOTIDE SEQUENCE [LARGE SCALE GENOMIC DNA]</scope>
    <source>
        <strain evidence="1 2">GGS1</strain>
    </source>
</reference>
<keyword evidence="2" id="KW-1185">Reference proteome</keyword>
<comment type="caution">
    <text evidence="1">The sequence shown here is derived from an EMBL/GenBank/DDBJ whole genome shotgun (WGS) entry which is preliminary data.</text>
</comment>
<proteinExistence type="predicted"/>
<evidence type="ECO:0008006" key="3">
    <source>
        <dbReference type="Google" id="ProtNLM"/>
    </source>
</evidence>
<name>A0ABT6M3D6_9ACTN</name>
<evidence type="ECO:0000313" key="2">
    <source>
        <dbReference type="Proteomes" id="UP001160499"/>
    </source>
</evidence>
<gene>
    <name evidence="1" type="ORF">M2283_009992</name>
</gene>
<sequence length="171" mass="18625">MEATPSEPRSTAHHQVVDLGSGQELHFFADDPDELPGDSVTRELRTAARIARAQHTRGVLDTALEQLAAGIVGGAGWAGVSASFHATAGYLHRRRPPEPATLHQVVTRIRETCELVLGTVPTRLDDADLRRQDDGTWTARFAHPTGTYEAHVDRDGTIVHWVHLPHPSSPA</sequence>
<dbReference type="Proteomes" id="UP001160499">
    <property type="component" value="Unassembled WGS sequence"/>
</dbReference>
<accession>A0ABT6M3D6</accession>
<evidence type="ECO:0000313" key="1">
    <source>
        <dbReference type="EMBL" id="MDH6222640.1"/>
    </source>
</evidence>
<dbReference type="EMBL" id="JARXVH010000039">
    <property type="protein sequence ID" value="MDH6222640.1"/>
    <property type="molecule type" value="Genomic_DNA"/>
</dbReference>
<dbReference type="RefSeq" id="WP_280883242.1">
    <property type="nucleotide sequence ID" value="NZ_JARXVH010000039.1"/>
</dbReference>
<protein>
    <recommendedName>
        <fullName evidence="3">DUF3500 domain-containing protein</fullName>
    </recommendedName>
</protein>